<dbReference type="EMBL" id="HE999757">
    <property type="protein sequence ID" value="CCO09705.2"/>
    <property type="molecule type" value="Genomic_DNA"/>
</dbReference>
<proteinExistence type="predicted"/>
<gene>
    <name evidence="3" type="ORF">BN424_222</name>
</gene>
<dbReference type="Proteomes" id="UP000000212">
    <property type="component" value="Chromosome"/>
</dbReference>
<dbReference type="InterPro" id="IPR027994">
    <property type="entry name" value="WxL_dom"/>
</dbReference>
<dbReference type="KEGG" id="cml:BN424_222"/>
<reference evidence="4" key="1">
    <citation type="journal article" date="2013" name="Genome Announc.">
        <title>Complete Chromosome Sequence of Carnobacterium maltaromaticum LMA 28.</title>
        <authorList>
            <person name="Cailliez-Grimal C."/>
            <person name="Chaillou S."/>
            <person name="Anba-Mondoloni J."/>
            <person name="Loux V."/>
            <person name="Afzal M.I."/>
            <person name="Rahman A."/>
            <person name="Kergourlay G."/>
            <person name="Champomier-Verges M.C."/>
            <person name="Zagorec M."/>
            <person name="Dalgaard P."/>
            <person name="Leisner J.J."/>
            <person name="Prevost H."/>
            <person name="Revol-Junelles A.M."/>
            <person name="Borges F."/>
        </authorList>
    </citation>
    <scope>NUCLEOTIDE SEQUENCE</scope>
    <source>
        <strain evidence="4">LMA28</strain>
    </source>
</reference>
<feature type="chain" id="PRO_5003918875" description="WxL domain-containing protein" evidence="1">
    <location>
        <begin position="27"/>
        <end position="217"/>
    </location>
</feature>
<dbReference type="Pfam" id="PF13731">
    <property type="entry name" value="WxL"/>
    <property type="match status" value="1"/>
</dbReference>
<keyword evidence="1" id="KW-0732">Signal</keyword>
<feature type="domain" description="WxL" evidence="2">
    <location>
        <begin position="28"/>
        <end position="216"/>
    </location>
</feature>
<evidence type="ECO:0000259" key="2">
    <source>
        <dbReference type="Pfam" id="PF13731"/>
    </source>
</evidence>
<sequence>MKLTKINMFSLVALAGLALSSTSVLAAEAGSTSTPTNITLEKGDDTGGETDPIIPIDPLDPPTGGSLRIDAASAFDFGSLKLGSAVSKDVVVPKDQSIGVQVTDFRGSGDGWALTAKIDDLKGKKVPTNILKASISIPKGKISTTADGDMQAPAVALPLTLSKAAAPVMTAKKNNGLGIWANDFNGLAGTVTIKVPTNAYIDQYSANITWSLQDAPM</sequence>
<dbReference type="HOGENOM" id="CLU_067278_2_0_9"/>
<organism evidence="3 4">
    <name type="scientific">Carnobacterium maltaromaticum LMA28</name>
    <dbReference type="NCBI Taxonomy" id="1234679"/>
    <lineage>
        <taxon>Bacteria</taxon>
        <taxon>Bacillati</taxon>
        <taxon>Bacillota</taxon>
        <taxon>Bacilli</taxon>
        <taxon>Lactobacillales</taxon>
        <taxon>Carnobacteriaceae</taxon>
        <taxon>Carnobacterium</taxon>
    </lineage>
</organism>
<dbReference type="RefSeq" id="WP_015075281.1">
    <property type="nucleotide sequence ID" value="NC_019425.2"/>
</dbReference>
<dbReference type="OrthoDB" id="2356942at2"/>
<protein>
    <recommendedName>
        <fullName evidence="2">WxL domain-containing protein</fullName>
    </recommendedName>
</protein>
<evidence type="ECO:0000256" key="1">
    <source>
        <dbReference type="SAM" id="SignalP"/>
    </source>
</evidence>
<dbReference type="STRING" id="1234679.BN424_222"/>
<feature type="signal peptide" evidence="1">
    <location>
        <begin position="1"/>
        <end position="26"/>
    </location>
</feature>
<accession>K8E1Q3</accession>
<keyword evidence="4" id="KW-1185">Reference proteome</keyword>
<dbReference type="eggNOG" id="ENOG50330U4">
    <property type="taxonomic scope" value="Bacteria"/>
</dbReference>
<dbReference type="AlphaFoldDB" id="K8E1Q3"/>
<evidence type="ECO:0000313" key="4">
    <source>
        <dbReference type="Proteomes" id="UP000000212"/>
    </source>
</evidence>
<name>K8E1Q3_CARML</name>
<evidence type="ECO:0000313" key="3">
    <source>
        <dbReference type="EMBL" id="CCO09705.2"/>
    </source>
</evidence>